<dbReference type="Pfam" id="PF14817">
    <property type="entry name" value="HAUS5"/>
    <property type="match status" value="1"/>
</dbReference>
<gene>
    <name evidence="1" type="ORF">NEZAVI_LOCUS5273</name>
</gene>
<evidence type="ECO:0000313" key="1">
    <source>
        <dbReference type="EMBL" id="CAH1394907.1"/>
    </source>
</evidence>
<dbReference type="Proteomes" id="UP001152798">
    <property type="component" value="Chromosome 3"/>
</dbReference>
<dbReference type="GO" id="GO:0070652">
    <property type="term" value="C:HAUS complex"/>
    <property type="evidence" value="ECO:0007669"/>
    <property type="project" value="InterPro"/>
</dbReference>
<dbReference type="InterPro" id="IPR029131">
    <property type="entry name" value="HAUS5"/>
</dbReference>
<reference evidence="1" key="1">
    <citation type="submission" date="2022-01" db="EMBL/GenBank/DDBJ databases">
        <authorList>
            <person name="King R."/>
        </authorList>
    </citation>
    <scope>NUCLEOTIDE SEQUENCE</scope>
</reference>
<sequence>MENWLMEMEYFPLKAELEDVLAQIRSISTPRTKKVWKHIVTHVRPIKEVEIIKKQCLLHRLDNSSPRCFNIEDRLNCMKDFNLYLENKRDQSRLNDLKQQVEMKKTSIREQLKKLEHLRKNSLMEEESLKESVYKLNQLKKKKKTVGRLIQKFDNDTKILKILKTSPNNFVNYGSKPSDWERKILIYLSELPPELEFETIFSRMEELVKSSQFPALPSWDRTETLTEMENVLMSKLNLLNNKNLMSNEINKELKSLVDSLVEIIEQEGKVRDLNKLLPSDIGDCCSSDLSDSSSSDLPLPGRPPTKKLVDSVLREIQCFLELNLRQNLPDHIIDYVKPCISGYYQLLQLNNEMKMHSKLMNLDEKIRGLNLTVGDVASDYVDLPDKINELNISLSENMMLVKNETELLDEVYRRVKAGFNFLRKEPLNESLTGLLISDKDVSYWLKRGHLLRLFLLDQMSCCSRRIKGRRDRSTPRSVVFGNSNRIIEAMSLLSSSRVTVVYEREHRSTSGS</sequence>
<protein>
    <submittedName>
        <fullName evidence="1">Uncharacterized protein</fullName>
    </submittedName>
</protein>
<dbReference type="EMBL" id="OV725079">
    <property type="protein sequence ID" value="CAH1394907.1"/>
    <property type="molecule type" value="Genomic_DNA"/>
</dbReference>
<keyword evidence="2" id="KW-1185">Reference proteome</keyword>
<dbReference type="AlphaFoldDB" id="A0A9P0H4W1"/>
<accession>A0A9P0H4W1</accession>
<evidence type="ECO:0000313" key="2">
    <source>
        <dbReference type="Proteomes" id="UP001152798"/>
    </source>
</evidence>
<proteinExistence type="predicted"/>
<dbReference type="GO" id="GO:0051225">
    <property type="term" value="P:spindle assembly"/>
    <property type="evidence" value="ECO:0007669"/>
    <property type="project" value="InterPro"/>
</dbReference>
<name>A0A9P0H4W1_NEZVI</name>
<dbReference type="OrthoDB" id="8047450at2759"/>
<organism evidence="1 2">
    <name type="scientific">Nezara viridula</name>
    <name type="common">Southern green stink bug</name>
    <name type="synonym">Cimex viridulus</name>
    <dbReference type="NCBI Taxonomy" id="85310"/>
    <lineage>
        <taxon>Eukaryota</taxon>
        <taxon>Metazoa</taxon>
        <taxon>Ecdysozoa</taxon>
        <taxon>Arthropoda</taxon>
        <taxon>Hexapoda</taxon>
        <taxon>Insecta</taxon>
        <taxon>Pterygota</taxon>
        <taxon>Neoptera</taxon>
        <taxon>Paraneoptera</taxon>
        <taxon>Hemiptera</taxon>
        <taxon>Heteroptera</taxon>
        <taxon>Panheteroptera</taxon>
        <taxon>Pentatomomorpha</taxon>
        <taxon>Pentatomoidea</taxon>
        <taxon>Pentatomidae</taxon>
        <taxon>Pentatominae</taxon>
        <taxon>Nezara</taxon>
    </lineage>
</organism>